<dbReference type="Proteomes" id="UP000077342">
    <property type="component" value="Unassembled WGS sequence"/>
</dbReference>
<dbReference type="RefSeq" id="WP_075509796.1">
    <property type="nucleotide sequence ID" value="NZ_CP089224.1"/>
</dbReference>
<feature type="signal peptide" evidence="2">
    <location>
        <begin position="1"/>
        <end position="29"/>
    </location>
</feature>
<sequence length="159" mass="16539">MKITRLIQAAVATLVVATAGLTSAPIASADHTVVGKLGSELTMTDTVGQVVLSWKVSNLQPSSDETPGYQVAGKLWEATATVKAIRGSVTPAISQFNAVVPDQAAYRVLWFVASPSNISGATIPEGAQSTGKIHFDVTGPSPTTVTMNNGMEDLMIWGP</sequence>
<dbReference type="GO" id="GO:0005615">
    <property type="term" value="C:extracellular space"/>
    <property type="evidence" value="ECO:0007669"/>
    <property type="project" value="InterPro"/>
</dbReference>
<gene>
    <name evidence="4" type="ORF">A4G28_12550</name>
</gene>
<dbReference type="Pfam" id="PF09167">
    <property type="entry name" value="DUF1942"/>
    <property type="match status" value="1"/>
</dbReference>
<accession>A0A164CI18</accession>
<proteinExistence type="predicted"/>
<evidence type="ECO:0000313" key="5">
    <source>
        <dbReference type="Proteomes" id="UP000077342"/>
    </source>
</evidence>
<keyword evidence="1 2" id="KW-0732">Signal</keyword>
<dbReference type="SUPFAM" id="SSF81982">
    <property type="entry name" value="Antigen MPT63/MPB63 (immunoprotective extracellular protein)"/>
    <property type="match status" value="1"/>
</dbReference>
<dbReference type="Gene3D" id="2.60.40.1240">
    <property type="match status" value="1"/>
</dbReference>
<comment type="caution">
    <text evidence="4">The sequence shown here is derived from an EMBL/GenBank/DDBJ whole genome shotgun (WGS) entry which is preliminary data.</text>
</comment>
<dbReference type="AlphaFoldDB" id="A0A164CI18"/>
<evidence type="ECO:0000256" key="1">
    <source>
        <dbReference type="ARBA" id="ARBA00022729"/>
    </source>
</evidence>
<reference evidence="5" key="1">
    <citation type="submission" date="2016-04" db="EMBL/GenBank/DDBJ databases">
        <authorList>
            <person name="Strapagiel D."/>
            <person name="Borowka P."/>
            <person name="Marciniak B."/>
            <person name="Bakula Z."/>
            <person name="Van Ingen J."/>
            <person name="Safianowska A."/>
            <person name="Dziadek J."/>
            <person name="Jagielski T."/>
        </authorList>
    </citation>
    <scope>NUCLEOTIDE SEQUENCE [LARGE SCALE GENOMIC DNA]</scope>
    <source>
        <strain evidence="5">1010001458</strain>
    </source>
</reference>
<evidence type="ECO:0000313" key="4">
    <source>
        <dbReference type="EMBL" id="KZS64743.1"/>
    </source>
</evidence>
<organism evidence="4 5">
    <name type="scientific">Mycobacterium ostraviense</name>
    <dbReference type="NCBI Taxonomy" id="2738409"/>
    <lineage>
        <taxon>Bacteria</taxon>
        <taxon>Bacillati</taxon>
        <taxon>Actinomycetota</taxon>
        <taxon>Actinomycetes</taxon>
        <taxon>Mycobacteriales</taxon>
        <taxon>Mycobacteriaceae</taxon>
        <taxon>Mycobacterium</taxon>
    </lineage>
</organism>
<name>A0A164CI18_9MYCO</name>
<protein>
    <submittedName>
        <fullName evidence="4">Immunogenic protein MPB63</fullName>
    </submittedName>
</protein>
<keyword evidence="5" id="KW-1185">Reference proteome</keyword>
<dbReference type="EMBL" id="LWCI01000077">
    <property type="protein sequence ID" value="KZS64743.1"/>
    <property type="molecule type" value="Genomic_DNA"/>
</dbReference>
<dbReference type="InterPro" id="IPR029050">
    <property type="entry name" value="Immunoprotect_excell_Ig-like"/>
</dbReference>
<evidence type="ECO:0000256" key="2">
    <source>
        <dbReference type="SAM" id="SignalP"/>
    </source>
</evidence>
<dbReference type="InterPro" id="IPR015250">
    <property type="entry name" value="MPT63-like"/>
</dbReference>
<feature type="chain" id="PRO_5007849312" evidence="2">
    <location>
        <begin position="30"/>
        <end position="159"/>
    </location>
</feature>
<feature type="domain" description="MPT63-like" evidence="3">
    <location>
        <begin position="34"/>
        <end position="157"/>
    </location>
</feature>
<evidence type="ECO:0000259" key="3">
    <source>
        <dbReference type="Pfam" id="PF09167"/>
    </source>
</evidence>